<dbReference type="Pfam" id="PF00535">
    <property type="entry name" value="Glycos_transf_2"/>
    <property type="match status" value="1"/>
</dbReference>
<proteinExistence type="predicted"/>
<dbReference type="PANTHER" id="PTHR43685">
    <property type="entry name" value="GLYCOSYLTRANSFERASE"/>
    <property type="match status" value="1"/>
</dbReference>
<evidence type="ECO:0000313" key="3">
    <source>
        <dbReference type="Proteomes" id="UP001220395"/>
    </source>
</evidence>
<name>A0ABY7TPS7_9SPHN</name>
<feature type="domain" description="Glycosyltransferase 2-like" evidence="1">
    <location>
        <begin position="12"/>
        <end position="133"/>
    </location>
</feature>
<keyword evidence="3" id="KW-1185">Reference proteome</keyword>
<reference evidence="2 3" key="1">
    <citation type="submission" date="2023-02" db="EMBL/GenBank/DDBJ databases">
        <title>Genome sequence of Sphingomonas naphthae.</title>
        <authorList>
            <person name="Kim S."/>
            <person name="Heo J."/>
            <person name="Kwon S.-W."/>
        </authorList>
    </citation>
    <scope>NUCLEOTIDE SEQUENCE [LARGE SCALE GENOMIC DNA]</scope>
    <source>
        <strain evidence="2 3">KACC 18716</strain>
    </source>
</reference>
<dbReference type="RefSeq" id="WP_273690387.1">
    <property type="nucleotide sequence ID" value="NZ_CP117411.1"/>
</dbReference>
<organism evidence="2 3">
    <name type="scientific">Sphingomonas naphthae</name>
    <dbReference type="NCBI Taxonomy" id="1813468"/>
    <lineage>
        <taxon>Bacteria</taxon>
        <taxon>Pseudomonadati</taxon>
        <taxon>Pseudomonadota</taxon>
        <taxon>Alphaproteobacteria</taxon>
        <taxon>Sphingomonadales</taxon>
        <taxon>Sphingomonadaceae</taxon>
        <taxon>Sphingomonas</taxon>
    </lineage>
</organism>
<dbReference type="InterPro" id="IPR050834">
    <property type="entry name" value="Glycosyltransf_2"/>
</dbReference>
<dbReference type="Gene3D" id="3.90.550.10">
    <property type="entry name" value="Spore Coat Polysaccharide Biosynthesis Protein SpsA, Chain A"/>
    <property type="match status" value="1"/>
</dbReference>
<accession>A0ABY7TPS7</accession>
<dbReference type="CDD" id="cd00761">
    <property type="entry name" value="Glyco_tranf_GTA_type"/>
    <property type="match status" value="1"/>
</dbReference>
<gene>
    <name evidence="2" type="ORF">PQ455_06900</name>
</gene>
<dbReference type="SUPFAM" id="SSF53448">
    <property type="entry name" value="Nucleotide-diphospho-sugar transferases"/>
    <property type="match status" value="1"/>
</dbReference>
<dbReference type="Proteomes" id="UP001220395">
    <property type="component" value="Chromosome"/>
</dbReference>
<evidence type="ECO:0000259" key="1">
    <source>
        <dbReference type="Pfam" id="PF00535"/>
    </source>
</evidence>
<dbReference type="EMBL" id="CP117411">
    <property type="protein sequence ID" value="WCT74940.1"/>
    <property type="molecule type" value="Genomic_DNA"/>
</dbReference>
<dbReference type="InterPro" id="IPR001173">
    <property type="entry name" value="Glyco_trans_2-like"/>
</dbReference>
<dbReference type="PANTHER" id="PTHR43685:SF2">
    <property type="entry name" value="GLYCOSYLTRANSFERASE 2-LIKE DOMAIN-CONTAINING PROTEIN"/>
    <property type="match status" value="1"/>
</dbReference>
<sequence length="231" mass="24731">MVAPVSVPAPVSVIVPCHNYARYLPQALDSILGQSRPPAEVIVIDDGSSDGSADIARAFGSRVVVRSQAQQGIAATRNAGLDMAGQGLIAFLDADDLWTPDSLALRLAALEAQPALSCIFGQTEHFMSPEVDEATRARLACPRGAAVARFVGAMLVRRDVFDRIGRFDTAFLVSEMMDWSGRLDDSDVAVGQVEALVMRRRVHGDNSTLSPAAKGDYLRALKAAVRRRAQA</sequence>
<evidence type="ECO:0000313" key="2">
    <source>
        <dbReference type="EMBL" id="WCT74940.1"/>
    </source>
</evidence>
<dbReference type="InterPro" id="IPR029044">
    <property type="entry name" value="Nucleotide-diphossugar_trans"/>
</dbReference>
<protein>
    <submittedName>
        <fullName evidence="2">Glycosyltransferase family A protein</fullName>
    </submittedName>
</protein>